<accession>A0A3P3XL28</accession>
<evidence type="ECO:0000313" key="1">
    <source>
        <dbReference type="EMBL" id="SLM15251.1"/>
    </source>
</evidence>
<gene>
    <name evidence="1" type="ORF">SPIROBIBN47_400031</name>
</gene>
<protein>
    <recommendedName>
        <fullName evidence="2">DUF4402 domain-containing protein</fullName>
    </recommendedName>
</protein>
<proteinExistence type="predicted"/>
<dbReference type="EMBL" id="FWDM01000035">
    <property type="protein sequence ID" value="SLM15251.1"/>
    <property type="molecule type" value="Genomic_DNA"/>
</dbReference>
<organism evidence="1">
    <name type="scientific">uncultured spirochete</name>
    <dbReference type="NCBI Taxonomy" id="156406"/>
    <lineage>
        <taxon>Bacteria</taxon>
        <taxon>Pseudomonadati</taxon>
        <taxon>Spirochaetota</taxon>
        <taxon>Spirochaetia</taxon>
        <taxon>Spirochaetales</taxon>
        <taxon>environmental samples</taxon>
    </lineage>
</organism>
<sequence length="181" mass="19619">MQAKNTAECNMKKYLTLLLLLLLASIAVYSQSIGVTVIAAPVGANVTMNSYVWNITLANDGVTSYLNDYQGIMTVKSGSSVNYRVDFSSQNLGYVKQGSSYQIPYYVYVTQLTTGHIGIIGTPAITLGYVQLTSTQSIQFNKKTPTGGIQFYVGFKITATAGEFFESGAYTDNMSITFTAL</sequence>
<evidence type="ECO:0008006" key="2">
    <source>
        <dbReference type="Google" id="ProtNLM"/>
    </source>
</evidence>
<dbReference type="AlphaFoldDB" id="A0A3P3XL28"/>
<reference evidence="1" key="1">
    <citation type="submission" date="2017-02" db="EMBL/GenBank/DDBJ databases">
        <authorList>
            <person name="Regsiter A."/>
            <person name="William W."/>
        </authorList>
    </citation>
    <scope>NUCLEOTIDE SEQUENCE</scope>
    <source>
        <strain evidence="1">Bib</strain>
    </source>
</reference>
<name>A0A3P3XL28_9SPIR</name>